<dbReference type="AlphaFoldDB" id="A0A0P8BSW0"/>
<dbReference type="InterPro" id="IPR011250">
    <property type="entry name" value="OMP/PagP_B-barrel"/>
</dbReference>
<evidence type="ECO:0000313" key="2">
    <source>
        <dbReference type="EMBL" id="KPQ37124.1"/>
    </source>
</evidence>
<dbReference type="Gene3D" id="2.40.160.20">
    <property type="match status" value="1"/>
</dbReference>
<protein>
    <submittedName>
        <fullName evidence="2">Outer membrane protein beta-barrel domain</fullName>
    </submittedName>
</protein>
<accession>A0A0P8BSW0</accession>
<dbReference type="Proteomes" id="UP000050465">
    <property type="component" value="Unassembled WGS sequence"/>
</dbReference>
<feature type="chain" id="PRO_5006148572" evidence="1">
    <location>
        <begin position="25"/>
        <end position="236"/>
    </location>
</feature>
<name>A0A0P8BSW0_9CYAN</name>
<dbReference type="STRING" id="1666911.HLUCCA11_04165"/>
<organism evidence="2 3">
    <name type="scientific">Phormidesmis priestleyi Ana</name>
    <dbReference type="NCBI Taxonomy" id="1666911"/>
    <lineage>
        <taxon>Bacteria</taxon>
        <taxon>Bacillati</taxon>
        <taxon>Cyanobacteriota</taxon>
        <taxon>Cyanophyceae</taxon>
        <taxon>Leptolyngbyales</taxon>
        <taxon>Leptolyngbyaceae</taxon>
        <taxon>Phormidesmis</taxon>
    </lineage>
</organism>
<comment type="caution">
    <text evidence="2">The sequence shown here is derived from an EMBL/GenBank/DDBJ whole genome shotgun (WGS) entry which is preliminary data.</text>
</comment>
<feature type="signal peptide" evidence="1">
    <location>
        <begin position="1"/>
        <end position="24"/>
    </location>
</feature>
<evidence type="ECO:0000313" key="3">
    <source>
        <dbReference type="Proteomes" id="UP000050465"/>
    </source>
</evidence>
<reference evidence="2 3" key="1">
    <citation type="submission" date="2015-09" db="EMBL/GenBank/DDBJ databases">
        <title>Identification and resolution of microdiversity through metagenomic sequencing of parallel consortia.</title>
        <authorList>
            <person name="Nelson W.C."/>
            <person name="Romine M.F."/>
            <person name="Lindemann S.R."/>
        </authorList>
    </citation>
    <scope>NUCLEOTIDE SEQUENCE [LARGE SCALE GENOMIC DNA]</scope>
    <source>
        <strain evidence="2">Ana</strain>
    </source>
</reference>
<gene>
    <name evidence="2" type="ORF">HLUCCA11_04165</name>
</gene>
<sequence length="236" mass="24846">MKKHVLGAMTLALLALGIQLPTRAQTTVPLETVPIEAASWTQSENLTAESLAQPNADTLPGQPESSALVYPVTDSLSTDSSIETPIEAAPTELAQARRRTSASVGGSDFIGIGGDFGYADDLSFAVISKLSLSENVALRPSVLVGDDLSVLVPVTYEFNRYSTDVGGFRVLPYAGVGASYQDNSDNENFNLLLSAGADVPLSDQFTLNAQANVGVLNDTEFGVTVGVGYNFGRLIR</sequence>
<keyword evidence="1" id="KW-0732">Signal</keyword>
<dbReference type="EMBL" id="LJZR01000003">
    <property type="protein sequence ID" value="KPQ37124.1"/>
    <property type="molecule type" value="Genomic_DNA"/>
</dbReference>
<proteinExistence type="predicted"/>
<evidence type="ECO:0000256" key="1">
    <source>
        <dbReference type="SAM" id="SignalP"/>
    </source>
</evidence>
<dbReference type="SUPFAM" id="SSF56925">
    <property type="entry name" value="OMPA-like"/>
    <property type="match status" value="1"/>
</dbReference>